<dbReference type="AlphaFoldDB" id="A0A7R9HAX1"/>
<organism evidence="2">
    <name type="scientific">Timema poppense</name>
    <name type="common">Walking stick</name>
    <dbReference type="NCBI Taxonomy" id="170557"/>
    <lineage>
        <taxon>Eukaryota</taxon>
        <taxon>Metazoa</taxon>
        <taxon>Ecdysozoa</taxon>
        <taxon>Arthropoda</taxon>
        <taxon>Hexapoda</taxon>
        <taxon>Insecta</taxon>
        <taxon>Pterygota</taxon>
        <taxon>Neoptera</taxon>
        <taxon>Polyneoptera</taxon>
        <taxon>Phasmatodea</taxon>
        <taxon>Timematodea</taxon>
        <taxon>Timematoidea</taxon>
        <taxon>Timematidae</taxon>
        <taxon>Timema</taxon>
    </lineage>
</organism>
<name>A0A7R9HAX1_TIMPO</name>
<reference evidence="2" key="1">
    <citation type="submission" date="2020-11" db="EMBL/GenBank/DDBJ databases">
        <authorList>
            <person name="Tran Van P."/>
        </authorList>
    </citation>
    <scope>NUCLEOTIDE SEQUENCE</scope>
</reference>
<sequence length="203" mass="23108">MSSPNNRTFSLLCVELGSELTHSLFIPSWRVCSPCPDITVQLESELSRLREEQEIMQQRAAKDRAALSSLEDMLADSRHEAVEQRAANQSLQAQVAQLQTNISDLQEKLALETAEVRRYASQAAALNQQVTELQREVVNVRFNHARATEGQSKIKKEKHQIPNFLDAQPDSTWNGSSSVETKQTSLLWHSFKLRRMSLTHWTH</sequence>
<protein>
    <submittedName>
        <fullName evidence="2">Uncharacterized protein</fullName>
    </submittedName>
</protein>
<accession>A0A7R9HAX1</accession>
<keyword evidence="1" id="KW-0175">Coiled coil</keyword>
<proteinExistence type="predicted"/>
<dbReference type="EMBL" id="OD008946">
    <property type="protein sequence ID" value="CAD7415238.1"/>
    <property type="molecule type" value="Genomic_DNA"/>
</dbReference>
<gene>
    <name evidence="2" type="ORF">TPSB3V08_LOCUS10200</name>
</gene>
<feature type="coiled-coil region" evidence="1">
    <location>
        <begin position="39"/>
        <end position="143"/>
    </location>
</feature>
<evidence type="ECO:0000313" key="2">
    <source>
        <dbReference type="EMBL" id="CAD7415238.1"/>
    </source>
</evidence>
<dbReference type="Gene3D" id="1.10.287.1490">
    <property type="match status" value="1"/>
</dbReference>
<evidence type="ECO:0000256" key="1">
    <source>
        <dbReference type="SAM" id="Coils"/>
    </source>
</evidence>